<name>A0ABD1USC1_9LAMI</name>
<sequence>MNNHYSLIFQQLNFIGHCYGLNVDETNDLRVQADIDGNGVLDYNEFKNLGGGKSRVISQLAHRFPSSDCTLLRTKSCPQSDCSIPNKIQPQAPIRIRTLTLPLETSLMLIVSPVELCPRGLLLLIAT</sequence>
<dbReference type="PROSITE" id="PS00018">
    <property type="entry name" value="EF_HAND_1"/>
    <property type="match status" value="1"/>
</dbReference>
<organism evidence="2 3">
    <name type="scientific">Forsythia ovata</name>
    <dbReference type="NCBI Taxonomy" id="205694"/>
    <lineage>
        <taxon>Eukaryota</taxon>
        <taxon>Viridiplantae</taxon>
        <taxon>Streptophyta</taxon>
        <taxon>Embryophyta</taxon>
        <taxon>Tracheophyta</taxon>
        <taxon>Spermatophyta</taxon>
        <taxon>Magnoliopsida</taxon>
        <taxon>eudicotyledons</taxon>
        <taxon>Gunneridae</taxon>
        <taxon>Pentapetalae</taxon>
        <taxon>asterids</taxon>
        <taxon>lamiids</taxon>
        <taxon>Lamiales</taxon>
        <taxon>Oleaceae</taxon>
        <taxon>Forsythieae</taxon>
        <taxon>Forsythia</taxon>
    </lineage>
</organism>
<proteinExistence type="predicted"/>
<reference evidence="3" key="1">
    <citation type="submission" date="2024-07" db="EMBL/GenBank/DDBJ databases">
        <title>Two chromosome-level genome assemblies of Korean endemic species Abeliophyllum distichum and Forsythia ovata (Oleaceae).</title>
        <authorList>
            <person name="Jang H."/>
        </authorList>
    </citation>
    <scope>NUCLEOTIDE SEQUENCE [LARGE SCALE GENOMIC DNA]</scope>
</reference>
<comment type="caution">
    <text evidence="2">The sequence shown here is derived from an EMBL/GenBank/DDBJ whole genome shotgun (WGS) entry which is preliminary data.</text>
</comment>
<dbReference type="Proteomes" id="UP001604277">
    <property type="component" value="Unassembled WGS sequence"/>
</dbReference>
<keyword evidence="1" id="KW-0106">Calcium</keyword>
<keyword evidence="3" id="KW-1185">Reference proteome</keyword>
<protein>
    <submittedName>
        <fullName evidence="2">Endo/exonuclease/phosphatase domain-containing protein</fullName>
    </submittedName>
</protein>
<evidence type="ECO:0000313" key="3">
    <source>
        <dbReference type="Proteomes" id="UP001604277"/>
    </source>
</evidence>
<evidence type="ECO:0000256" key="1">
    <source>
        <dbReference type="ARBA" id="ARBA00022837"/>
    </source>
</evidence>
<dbReference type="InterPro" id="IPR011992">
    <property type="entry name" value="EF-hand-dom_pair"/>
</dbReference>
<accession>A0ABD1USC1</accession>
<dbReference type="EMBL" id="JBFOLJ010000006">
    <property type="protein sequence ID" value="KAL2527912.1"/>
    <property type="molecule type" value="Genomic_DNA"/>
</dbReference>
<gene>
    <name evidence="2" type="ORF">Fot_20513</name>
</gene>
<dbReference type="AlphaFoldDB" id="A0ABD1USC1"/>
<dbReference type="InterPro" id="IPR018247">
    <property type="entry name" value="EF_Hand_1_Ca_BS"/>
</dbReference>
<evidence type="ECO:0000313" key="2">
    <source>
        <dbReference type="EMBL" id="KAL2527912.1"/>
    </source>
</evidence>
<dbReference type="SUPFAM" id="SSF47473">
    <property type="entry name" value="EF-hand"/>
    <property type="match status" value="1"/>
</dbReference>